<dbReference type="InParanoid" id="K5UY76"/>
<dbReference type="AlphaFoldDB" id="K5UY76"/>
<dbReference type="Proteomes" id="UP000008370">
    <property type="component" value="Unassembled WGS sequence"/>
</dbReference>
<evidence type="ECO:0008006" key="3">
    <source>
        <dbReference type="Google" id="ProtNLM"/>
    </source>
</evidence>
<reference evidence="1 2" key="1">
    <citation type="journal article" date="2012" name="BMC Genomics">
        <title>Comparative genomics of the white-rot fungi, Phanerochaete carnosa and P. chrysosporium, to elucidate the genetic basis of the distinct wood types they colonize.</title>
        <authorList>
            <person name="Suzuki H."/>
            <person name="MacDonald J."/>
            <person name="Syed K."/>
            <person name="Salamov A."/>
            <person name="Hori C."/>
            <person name="Aerts A."/>
            <person name="Henrissat B."/>
            <person name="Wiebenga A."/>
            <person name="vanKuyk P.A."/>
            <person name="Barry K."/>
            <person name="Lindquist E."/>
            <person name="LaButti K."/>
            <person name="Lapidus A."/>
            <person name="Lucas S."/>
            <person name="Coutinho P."/>
            <person name="Gong Y."/>
            <person name="Samejima M."/>
            <person name="Mahadevan R."/>
            <person name="Abou-Zaid M."/>
            <person name="de Vries R.P."/>
            <person name="Igarashi K."/>
            <person name="Yadav J.S."/>
            <person name="Grigoriev I.V."/>
            <person name="Master E.R."/>
        </authorList>
    </citation>
    <scope>NUCLEOTIDE SEQUENCE [LARGE SCALE GENOMIC DNA]</scope>
    <source>
        <strain evidence="1 2">HHB-10118-sp</strain>
    </source>
</reference>
<proteinExistence type="predicted"/>
<dbReference type="KEGG" id="pco:PHACADRAFT_173147"/>
<dbReference type="GeneID" id="18909623"/>
<dbReference type="RefSeq" id="XP_007395421.1">
    <property type="nucleotide sequence ID" value="XM_007395359.1"/>
</dbReference>
<evidence type="ECO:0000313" key="1">
    <source>
        <dbReference type="EMBL" id="EKM55076.1"/>
    </source>
</evidence>
<dbReference type="STRING" id="650164.K5UY76"/>
<gene>
    <name evidence="1" type="ORF">PHACADRAFT_173147</name>
</gene>
<evidence type="ECO:0000313" key="2">
    <source>
        <dbReference type="Proteomes" id="UP000008370"/>
    </source>
</evidence>
<accession>K5UY76</accession>
<dbReference type="HOGENOM" id="CLU_033082_7_1_1"/>
<organism evidence="1 2">
    <name type="scientific">Phanerochaete carnosa (strain HHB-10118-sp)</name>
    <name type="common">White-rot fungus</name>
    <name type="synonym">Peniophora carnosa</name>
    <dbReference type="NCBI Taxonomy" id="650164"/>
    <lineage>
        <taxon>Eukaryota</taxon>
        <taxon>Fungi</taxon>
        <taxon>Dikarya</taxon>
        <taxon>Basidiomycota</taxon>
        <taxon>Agaricomycotina</taxon>
        <taxon>Agaricomycetes</taxon>
        <taxon>Polyporales</taxon>
        <taxon>Phanerochaetaceae</taxon>
        <taxon>Phanerochaete</taxon>
    </lineage>
</organism>
<dbReference type="OrthoDB" id="3268787at2759"/>
<name>K5UY76_PHACS</name>
<dbReference type="EMBL" id="JH930472">
    <property type="protein sequence ID" value="EKM55076.1"/>
    <property type="molecule type" value="Genomic_DNA"/>
</dbReference>
<keyword evidence="2" id="KW-1185">Reference proteome</keyword>
<protein>
    <recommendedName>
        <fullName evidence="3">BTB domain-containing protein</fullName>
    </recommendedName>
</protein>
<sequence length="312" mass="33899">MDDSPTPANINSSKHPSLYFEDGDLELSAETSGGSQQLFRVYGAQLRCVSPVFSDVLALGGPRDEIVMMPDSAEDLSALLEFVCIPSSLVRRLKTTPESQCAVELLGLARIARKYRADDITAVIVEHVEEQWPRGLKAWDASCAIWRTKLETVATGESVPERPEPVSAIKFALEFDAPSILPAAFYMLSVQGFGGTTTTTTTASPGAKGVPSAARWDLADPAILLSLIRGRDRVRSKFLECLAPLSCYPTLVTSSGLSSRKDRSTIALCNRSKDAILGLLMCGRSAPSLCGQWDYLEILRLCYEQVKVCEGM</sequence>